<keyword evidence="3" id="KW-1185">Reference proteome</keyword>
<dbReference type="Proteomes" id="UP000654075">
    <property type="component" value="Unassembled WGS sequence"/>
</dbReference>
<dbReference type="InterPro" id="IPR011989">
    <property type="entry name" value="ARM-like"/>
</dbReference>
<reference evidence="2" key="1">
    <citation type="submission" date="2021-02" db="EMBL/GenBank/DDBJ databases">
        <authorList>
            <person name="Dougan E. K."/>
            <person name="Rhodes N."/>
            <person name="Thang M."/>
            <person name="Chan C."/>
        </authorList>
    </citation>
    <scope>NUCLEOTIDE SEQUENCE</scope>
</reference>
<dbReference type="PANTHER" id="PTHR10182">
    <property type="entry name" value="CALCIUM-BINDING PROTEIN 39-RELATED"/>
    <property type="match status" value="1"/>
</dbReference>
<feature type="non-terminal residue" evidence="2">
    <location>
        <position position="282"/>
    </location>
</feature>
<organism evidence="2 3">
    <name type="scientific">Polarella glacialis</name>
    <name type="common">Dinoflagellate</name>
    <dbReference type="NCBI Taxonomy" id="89957"/>
    <lineage>
        <taxon>Eukaryota</taxon>
        <taxon>Sar</taxon>
        <taxon>Alveolata</taxon>
        <taxon>Dinophyceae</taxon>
        <taxon>Suessiales</taxon>
        <taxon>Suessiaceae</taxon>
        <taxon>Polarella</taxon>
    </lineage>
</organism>
<dbReference type="InterPro" id="IPR016024">
    <property type="entry name" value="ARM-type_fold"/>
</dbReference>
<comment type="caution">
    <text evidence="2">The sequence shown here is derived from an EMBL/GenBank/DDBJ whole genome shotgun (WGS) entry which is preliminary data.</text>
</comment>
<accession>A0A813HKM5</accession>
<proteinExistence type="inferred from homology"/>
<dbReference type="OMA" id="CANYETF"/>
<evidence type="ECO:0000313" key="2">
    <source>
        <dbReference type="EMBL" id="CAE8638554.1"/>
    </source>
</evidence>
<dbReference type="EMBL" id="CAJNNV010031996">
    <property type="protein sequence ID" value="CAE8638554.1"/>
    <property type="molecule type" value="Genomic_DNA"/>
</dbReference>
<dbReference type="SUPFAM" id="SSF48371">
    <property type="entry name" value="ARM repeat"/>
    <property type="match status" value="1"/>
</dbReference>
<dbReference type="AlphaFoldDB" id="A0A813HKM5"/>
<gene>
    <name evidence="2" type="ORF">PGLA1383_LOCUS53721</name>
</gene>
<dbReference type="InterPro" id="IPR013878">
    <property type="entry name" value="Mo25"/>
</dbReference>
<sequence length="282" mass="31011">MTALAAAPHGELRSEIFEGTLVCRSLSKSLSRFLASTEADLTAPREALRPCLQAALAFLEADAVDETAEEANQLLAGVLEADVPAQLLLGLGDFDFEAQKDAARFFRALVRRRAQLPLQLVEYVRGRAELPDALLQGCANPEVALHCGQMLRALTCSPELVAFLLECNTATQLMGLATSEDFDIASESFTSLRELLLNHKQVTADYVCANYETFFAAFHSKLIALEEPGPKFTDSARARSYVTARQGLRLLGEMLLAPEFSKVMRRYSSDVNALMITMNFLR</sequence>
<dbReference type="PANTHER" id="PTHR10182:SF3">
    <property type="entry name" value="PROTEIN MO25"/>
    <property type="match status" value="1"/>
</dbReference>
<name>A0A813HKM5_POLGL</name>
<comment type="similarity">
    <text evidence="1">Belongs to the Mo25 family.</text>
</comment>
<dbReference type="Gene3D" id="1.25.10.10">
    <property type="entry name" value="Leucine-rich Repeat Variant"/>
    <property type="match status" value="1"/>
</dbReference>
<dbReference type="GO" id="GO:0043539">
    <property type="term" value="F:protein serine/threonine kinase activator activity"/>
    <property type="evidence" value="ECO:0007669"/>
    <property type="project" value="TreeGrafter"/>
</dbReference>
<evidence type="ECO:0000313" key="3">
    <source>
        <dbReference type="Proteomes" id="UP000654075"/>
    </source>
</evidence>
<dbReference type="Pfam" id="PF08569">
    <property type="entry name" value="Mo25"/>
    <property type="match status" value="1"/>
</dbReference>
<dbReference type="OrthoDB" id="609103at2759"/>
<dbReference type="GO" id="GO:0035556">
    <property type="term" value="P:intracellular signal transduction"/>
    <property type="evidence" value="ECO:0007669"/>
    <property type="project" value="TreeGrafter"/>
</dbReference>
<protein>
    <submittedName>
        <fullName evidence="2">Uncharacterized protein</fullName>
    </submittedName>
</protein>
<evidence type="ECO:0000256" key="1">
    <source>
        <dbReference type="ARBA" id="ARBA00011012"/>
    </source>
</evidence>